<sequence>MIYYEILCYSCKRKFKVYEGSLKYKQFKEKRNRIFCCEDCSHKIRMDAIKHFFR</sequence>
<protein>
    <submittedName>
        <fullName evidence="1">DUF2197 domain-containing protein</fullName>
    </submittedName>
</protein>
<dbReference type="AlphaFoldDB" id="A0A2N3LD61"/>
<dbReference type="OrthoDB" id="2889720at2"/>
<dbReference type="EMBL" id="PIQO01000040">
    <property type="protein sequence ID" value="PKR82503.1"/>
    <property type="molecule type" value="Genomic_DNA"/>
</dbReference>
<name>A0A2N3LD61_9BACI</name>
<gene>
    <name evidence="1" type="ORF">CWO92_24025</name>
</gene>
<evidence type="ECO:0000313" key="2">
    <source>
        <dbReference type="Proteomes" id="UP000233440"/>
    </source>
</evidence>
<keyword evidence="2" id="KW-1185">Reference proteome</keyword>
<proteinExistence type="predicted"/>
<organism evidence="1 2">
    <name type="scientific">Heyndrickxia camelliae</name>
    <dbReference type="NCBI Taxonomy" id="1707093"/>
    <lineage>
        <taxon>Bacteria</taxon>
        <taxon>Bacillati</taxon>
        <taxon>Bacillota</taxon>
        <taxon>Bacilli</taxon>
        <taxon>Bacillales</taxon>
        <taxon>Bacillaceae</taxon>
        <taxon>Heyndrickxia</taxon>
    </lineage>
</organism>
<accession>A0A2N3LD61</accession>
<evidence type="ECO:0000313" key="1">
    <source>
        <dbReference type="EMBL" id="PKR82503.1"/>
    </source>
</evidence>
<dbReference type="RefSeq" id="WP_101356714.1">
    <property type="nucleotide sequence ID" value="NZ_PIQO01000040.1"/>
</dbReference>
<comment type="caution">
    <text evidence="1">The sequence shown here is derived from an EMBL/GenBank/DDBJ whole genome shotgun (WGS) entry which is preliminary data.</text>
</comment>
<dbReference type="Proteomes" id="UP000233440">
    <property type="component" value="Unassembled WGS sequence"/>
</dbReference>
<reference evidence="1 2" key="1">
    <citation type="submission" date="2017-11" db="EMBL/GenBank/DDBJ databases">
        <title>Bacillus camelliae sp. nov., isolated from pu'er tea.</title>
        <authorList>
            <person name="Niu L."/>
        </authorList>
    </citation>
    <scope>NUCLEOTIDE SEQUENCE [LARGE SCALE GENOMIC DNA]</scope>
    <source>
        <strain evidence="1 2">7578-1</strain>
    </source>
</reference>